<feature type="domain" description="DUF4005" evidence="5">
    <location>
        <begin position="220"/>
        <end position="273"/>
    </location>
</feature>
<dbReference type="InterPro" id="IPR001593">
    <property type="entry name" value="Ribosomal_eS1"/>
</dbReference>
<proteinExistence type="predicted"/>
<feature type="compositionally biased region" description="Basic and acidic residues" evidence="4">
    <location>
        <begin position="252"/>
        <end position="261"/>
    </location>
</feature>
<feature type="region of interest" description="Disordered" evidence="4">
    <location>
        <begin position="222"/>
        <end position="313"/>
    </location>
</feature>
<dbReference type="PANTHER" id="PTHR11830">
    <property type="entry name" value="40S RIBOSOMAL PROTEIN S3A"/>
    <property type="match status" value="1"/>
</dbReference>
<feature type="compositionally biased region" description="Polar residues" evidence="4">
    <location>
        <begin position="282"/>
        <end position="302"/>
    </location>
</feature>
<feature type="region of interest" description="Disordered" evidence="4">
    <location>
        <begin position="102"/>
        <end position="126"/>
    </location>
</feature>
<dbReference type="InterPro" id="IPR025064">
    <property type="entry name" value="DUF4005"/>
</dbReference>
<evidence type="ECO:0000256" key="2">
    <source>
        <dbReference type="ARBA" id="ARBA00022980"/>
    </source>
</evidence>
<dbReference type="Proteomes" id="UP001345219">
    <property type="component" value="Chromosome 15"/>
</dbReference>
<organism evidence="6 7">
    <name type="scientific">Trapa incisa</name>
    <dbReference type="NCBI Taxonomy" id="236973"/>
    <lineage>
        <taxon>Eukaryota</taxon>
        <taxon>Viridiplantae</taxon>
        <taxon>Streptophyta</taxon>
        <taxon>Embryophyta</taxon>
        <taxon>Tracheophyta</taxon>
        <taxon>Spermatophyta</taxon>
        <taxon>Magnoliopsida</taxon>
        <taxon>eudicotyledons</taxon>
        <taxon>Gunneridae</taxon>
        <taxon>Pentapetalae</taxon>
        <taxon>rosids</taxon>
        <taxon>malvids</taxon>
        <taxon>Myrtales</taxon>
        <taxon>Lythraceae</taxon>
        <taxon>Trapa</taxon>
    </lineage>
</organism>
<gene>
    <name evidence="6" type="ORF">SAY87_018971</name>
</gene>
<keyword evidence="3" id="KW-0687">Ribonucleoprotein</keyword>
<name>A0AAN7Q6I2_9MYRT</name>
<sequence length="487" mass="55532">MLSKTTLLTTRRDHGHPRKEGFGGTVIHSCEPCYKIDHELRGLVKARASCFQQVPARKALRALRGLVKPQALVRGQLVRGQLVRRRANATLRRMQTMALEESRSPLNPISSISTHMRSGRSDGFRPTHHEINDGVEMDIGEAMLPTMEDRGGYSYVNHRQSRRAICRLSAWMSPRTCSGRFQDYNYDAICTATSSPQCYSVRPNIDIPRAPLWSPRPDYIEPVSNSPIPPNYVAETESSRAKARSHSAPKQRTVDDPEKQPGKRRRRRVSMEGGTDVLRTASRMQRSTSLLGSTATRNRQYPSSIRLDRSSASLRDSECGSTSSVLMDTNYFEWPVWYEDIKAPSVFSVKNVGKTIVARTQGTNLLRDSNTWSWRYHYSLADLQGDEDHAYRMIRLGAEDVWIRGKMRKILASQATCDLNEIVRKFIPEMIWKEIEKATSGIYPLQNVFIRKVEILKAPKFHLGKLMEVHRLLLRYGDELYSSIYSA</sequence>
<dbReference type="Pfam" id="PF01015">
    <property type="entry name" value="Ribosomal_S3Ae"/>
    <property type="match status" value="1"/>
</dbReference>
<evidence type="ECO:0000259" key="5">
    <source>
        <dbReference type="Pfam" id="PF13178"/>
    </source>
</evidence>
<dbReference type="GO" id="GO:1990904">
    <property type="term" value="C:ribonucleoprotein complex"/>
    <property type="evidence" value="ECO:0007669"/>
    <property type="project" value="UniProtKB-KW"/>
</dbReference>
<keyword evidence="1" id="KW-0963">Cytoplasm</keyword>
<dbReference type="GO" id="GO:0005840">
    <property type="term" value="C:ribosome"/>
    <property type="evidence" value="ECO:0007669"/>
    <property type="project" value="UniProtKB-KW"/>
</dbReference>
<keyword evidence="2" id="KW-0689">Ribosomal protein</keyword>
<dbReference type="PROSITE" id="PS50096">
    <property type="entry name" value="IQ"/>
    <property type="match status" value="1"/>
</dbReference>
<evidence type="ECO:0000256" key="4">
    <source>
        <dbReference type="SAM" id="MobiDB-lite"/>
    </source>
</evidence>
<evidence type="ECO:0000256" key="3">
    <source>
        <dbReference type="ARBA" id="ARBA00023274"/>
    </source>
</evidence>
<evidence type="ECO:0000313" key="6">
    <source>
        <dbReference type="EMBL" id="KAK4757670.1"/>
    </source>
</evidence>
<dbReference type="Pfam" id="PF13178">
    <property type="entry name" value="DUF4005"/>
    <property type="match status" value="1"/>
</dbReference>
<protein>
    <recommendedName>
        <fullName evidence="5">DUF4005 domain-containing protein</fullName>
    </recommendedName>
</protein>
<comment type="caution">
    <text evidence="6">The sequence shown here is derived from an EMBL/GenBank/DDBJ whole genome shotgun (WGS) entry which is preliminary data.</text>
</comment>
<dbReference type="SMART" id="SM01397">
    <property type="entry name" value="Ribosomal_S3Ae"/>
    <property type="match status" value="1"/>
</dbReference>
<dbReference type="GO" id="GO:0003735">
    <property type="term" value="F:structural constituent of ribosome"/>
    <property type="evidence" value="ECO:0007669"/>
    <property type="project" value="InterPro"/>
</dbReference>
<feature type="region of interest" description="Disordered" evidence="4">
    <location>
        <begin position="1"/>
        <end position="20"/>
    </location>
</feature>
<evidence type="ECO:0000313" key="7">
    <source>
        <dbReference type="Proteomes" id="UP001345219"/>
    </source>
</evidence>
<evidence type="ECO:0000256" key="1">
    <source>
        <dbReference type="ARBA" id="ARBA00022490"/>
    </source>
</evidence>
<dbReference type="AlphaFoldDB" id="A0AAN7Q6I2"/>
<reference evidence="6 7" key="1">
    <citation type="journal article" date="2023" name="Hortic Res">
        <title>Pangenome of water caltrop reveals structural variations and asymmetric subgenome divergence after allopolyploidization.</title>
        <authorList>
            <person name="Zhang X."/>
            <person name="Chen Y."/>
            <person name="Wang L."/>
            <person name="Yuan Y."/>
            <person name="Fang M."/>
            <person name="Shi L."/>
            <person name="Lu R."/>
            <person name="Comes H.P."/>
            <person name="Ma Y."/>
            <person name="Chen Y."/>
            <person name="Huang G."/>
            <person name="Zhou Y."/>
            <person name="Zheng Z."/>
            <person name="Qiu Y."/>
        </authorList>
    </citation>
    <scope>NUCLEOTIDE SEQUENCE [LARGE SCALE GENOMIC DNA]</scope>
    <source>
        <tissue evidence="6">Roots</tissue>
    </source>
</reference>
<feature type="compositionally biased region" description="Polar residues" evidence="4">
    <location>
        <begin position="104"/>
        <end position="116"/>
    </location>
</feature>
<keyword evidence="7" id="KW-1185">Reference proteome</keyword>
<accession>A0AAN7Q6I2</accession>
<dbReference type="GO" id="GO:0006412">
    <property type="term" value="P:translation"/>
    <property type="evidence" value="ECO:0007669"/>
    <property type="project" value="InterPro"/>
</dbReference>
<dbReference type="EMBL" id="JAXIOK010000012">
    <property type="protein sequence ID" value="KAK4757670.1"/>
    <property type="molecule type" value="Genomic_DNA"/>
</dbReference>